<feature type="chain" id="PRO_5011751978" evidence="2">
    <location>
        <begin position="24"/>
        <end position="125"/>
    </location>
</feature>
<feature type="transmembrane region" description="Helical" evidence="1">
    <location>
        <begin position="65"/>
        <end position="86"/>
    </location>
</feature>
<evidence type="ECO:0000256" key="2">
    <source>
        <dbReference type="SAM" id="SignalP"/>
    </source>
</evidence>
<name>A0A1G4PFA4_9HYPH</name>
<sequence length="125" mass="12415">MNAFRRLLVFLAGLMGAAGVAAAAGGAHLTAEPNLTTAATFLMLGASAVVGGCALAVVRGPGWSFASVGAGIIALGTVLFSGALALRALWDIVIFPMAAPIGGTMLILGWLVLALAALEREPRAG</sequence>
<keyword evidence="1" id="KW-0812">Transmembrane</keyword>
<feature type="signal peptide" evidence="2">
    <location>
        <begin position="1"/>
        <end position="23"/>
    </location>
</feature>
<feature type="transmembrane region" description="Helical" evidence="1">
    <location>
        <begin position="39"/>
        <end position="58"/>
    </location>
</feature>
<dbReference type="AlphaFoldDB" id="A0A1G4PFA4"/>
<dbReference type="STRING" id="177413.SAMN05660859_0526"/>
<reference evidence="4" key="1">
    <citation type="submission" date="2016-10" db="EMBL/GenBank/DDBJ databases">
        <authorList>
            <person name="Varghese N."/>
            <person name="Submissions S."/>
        </authorList>
    </citation>
    <scope>NUCLEOTIDE SEQUENCE [LARGE SCALE GENOMIC DNA]</scope>
    <source>
        <strain evidence="4">CGMCC 1.1761</strain>
    </source>
</reference>
<keyword evidence="2" id="KW-0732">Signal</keyword>
<keyword evidence="1" id="KW-0472">Membrane</keyword>
<evidence type="ECO:0000256" key="1">
    <source>
        <dbReference type="SAM" id="Phobius"/>
    </source>
</evidence>
<accession>A0A1G4PFA4</accession>
<gene>
    <name evidence="3" type="ORF">SAMN05660859_0526</name>
</gene>
<evidence type="ECO:0000313" key="4">
    <source>
        <dbReference type="Proteomes" id="UP000198889"/>
    </source>
</evidence>
<organism evidence="3 4">
    <name type="scientific">Ancylobacter rudongensis</name>
    <dbReference type="NCBI Taxonomy" id="177413"/>
    <lineage>
        <taxon>Bacteria</taxon>
        <taxon>Pseudomonadati</taxon>
        <taxon>Pseudomonadota</taxon>
        <taxon>Alphaproteobacteria</taxon>
        <taxon>Hyphomicrobiales</taxon>
        <taxon>Xanthobacteraceae</taxon>
        <taxon>Ancylobacter</taxon>
    </lineage>
</organism>
<evidence type="ECO:0000313" key="3">
    <source>
        <dbReference type="EMBL" id="SCW31002.1"/>
    </source>
</evidence>
<dbReference type="Pfam" id="PF04241">
    <property type="entry name" value="DUF423"/>
    <property type="match status" value="1"/>
</dbReference>
<dbReference type="Proteomes" id="UP000198889">
    <property type="component" value="Unassembled WGS sequence"/>
</dbReference>
<proteinExistence type="predicted"/>
<keyword evidence="1" id="KW-1133">Transmembrane helix</keyword>
<feature type="transmembrane region" description="Helical" evidence="1">
    <location>
        <begin position="92"/>
        <end position="118"/>
    </location>
</feature>
<dbReference type="EMBL" id="FMTP01000001">
    <property type="protein sequence ID" value="SCW31002.1"/>
    <property type="molecule type" value="Genomic_DNA"/>
</dbReference>
<keyword evidence="4" id="KW-1185">Reference proteome</keyword>
<dbReference type="InterPro" id="IPR006696">
    <property type="entry name" value="DUF423"/>
</dbReference>
<protein>
    <submittedName>
        <fullName evidence="3">Uncharacterized membrane protein YgdD, TMEM256/DUF423 family</fullName>
    </submittedName>
</protein>
<dbReference type="RefSeq" id="WP_091435877.1">
    <property type="nucleotide sequence ID" value="NZ_FMTP01000001.1"/>
</dbReference>